<accession>A0A8J5IDJ3</accession>
<evidence type="ECO:0000313" key="3">
    <source>
        <dbReference type="Proteomes" id="UP000709295"/>
    </source>
</evidence>
<feature type="compositionally biased region" description="Low complexity" evidence="1">
    <location>
        <begin position="1"/>
        <end position="15"/>
    </location>
</feature>
<evidence type="ECO:0000256" key="1">
    <source>
        <dbReference type="SAM" id="MobiDB-lite"/>
    </source>
</evidence>
<dbReference type="Proteomes" id="UP000709295">
    <property type="component" value="Unassembled WGS sequence"/>
</dbReference>
<feature type="compositionally biased region" description="Low complexity" evidence="1">
    <location>
        <begin position="79"/>
        <end position="91"/>
    </location>
</feature>
<proteinExistence type="predicted"/>
<dbReference type="EMBL" id="JAENGY010001143">
    <property type="protein sequence ID" value="KAG6952043.1"/>
    <property type="molecule type" value="Genomic_DNA"/>
</dbReference>
<feature type="region of interest" description="Disordered" evidence="1">
    <location>
        <begin position="1"/>
        <end position="27"/>
    </location>
</feature>
<gene>
    <name evidence="2" type="ORF">JG688_00013450</name>
</gene>
<dbReference type="AlphaFoldDB" id="A0A8J5IDJ3"/>
<reference evidence="2" key="1">
    <citation type="submission" date="2021-01" db="EMBL/GenBank/DDBJ databases">
        <title>Phytophthora aleatoria, a newly-described species from Pinus radiata is distinct from Phytophthora cactorum isolates based on comparative genomics.</title>
        <authorList>
            <person name="Mcdougal R."/>
            <person name="Panda P."/>
            <person name="Williams N."/>
            <person name="Studholme D.J."/>
        </authorList>
    </citation>
    <scope>NUCLEOTIDE SEQUENCE</scope>
    <source>
        <strain evidence="2">NZFS 4037</strain>
    </source>
</reference>
<sequence>MMQQIQNLLAQQQQLARPPRSPRRGEHAAAVHGEYFPSIVVVTENTPSVTGTGRRMVPDNFSEDGLSRDHVAFECGAPRQQNNGNFNRGQQANSNGGGTGPHQRDNGSQCLRGGGKCYFCSQTDHHVAACQANKALLALAGQSAAGTVLA</sequence>
<comment type="caution">
    <text evidence="2">The sequence shown here is derived from an EMBL/GenBank/DDBJ whole genome shotgun (WGS) entry which is preliminary data.</text>
</comment>
<evidence type="ECO:0000313" key="2">
    <source>
        <dbReference type="EMBL" id="KAG6952043.1"/>
    </source>
</evidence>
<protein>
    <submittedName>
        <fullName evidence="2">Uncharacterized protein</fullName>
    </submittedName>
</protein>
<name>A0A8J5IDJ3_9STRA</name>
<feature type="region of interest" description="Disordered" evidence="1">
    <location>
        <begin position="77"/>
        <end position="107"/>
    </location>
</feature>
<keyword evidence="3" id="KW-1185">Reference proteome</keyword>
<organism evidence="2 3">
    <name type="scientific">Phytophthora aleatoria</name>
    <dbReference type="NCBI Taxonomy" id="2496075"/>
    <lineage>
        <taxon>Eukaryota</taxon>
        <taxon>Sar</taxon>
        <taxon>Stramenopiles</taxon>
        <taxon>Oomycota</taxon>
        <taxon>Peronosporomycetes</taxon>
        <taxon>Peronosporales</taxon>
        <taxon>Peronosporaceae</taxon>
        <taxon>Phytophthora</taxon>
    </lineage>
</organism>